<evidence type="ECO:0000256" key="1">
    <source>
        <dbReference type="ARBA" id="ARBA00005690"/>
    </source>
</evidence>
<keyword evidence="5" id="KW-0238">DNA-binding</keyword>
<keyword evidence="4" id="KW-0862">Zinc</keyword>
<keyword evidence="9" id="KW-1185">Reference proteome</keyword>
<feature type="region of interest" description="Disordered" evidence="6">
    <location>
        <begin position="399"/>
        <end position="450"/>
    </location>
</feature>
<evidence type="ECO:0000256" key="2">
    <source>
        <dbReference type="ARBA" id="ARBA00022723"/>
    </source>
</evidence>
<dbReference type="RefSeq" id="XP_056688257.1">
    <property type="nucleotide sequence ID" value="XM_056832279.1"/>
</dbReference>
<evidence type="ECO:0000313" key="9">
    <source>
        <dbReference type="Proteomes" id="UP000813463"/>
    </source>
</evidence>
<feature type="compositionally biased region" description="Basic and acidic residues" evidence="6">
    <location>
        <begin position="439"/>
        <end position="450"/>
    </location>
</feature>
<comment type="similarity">
    <text evidence="1">Belongs to the replication factor A protein 1 family.</text>
</comment>
<name>A0ABM3QY17_SPIOL</name>
<gene>
    <name evidence="10" type="primary">LOC110780760</name>
</gene>
<dbReference type="CDD" id="cd04476">
    <property type="entry name" value="RPA1_DBD_C"/>
    <property type="match status" value="1"/>
</dbReference>
<dbReference type="SUPFAM" id="SSF50249">
    <property type="entry name" value="Nucleic acid-binding proteins"/>
    <property type="match status" value="2"/>
</dbReference>
<reference evidence="9" key="1">
    <citation type="journal article" date="2021" name="Nat. Commun.">
        <title>Genomic analyses provide insights into spinach domestication and the genetic basis of agronomic traits.</title>
        <authorList>
            <person name="Cai X."/>
            <person name="Sun X."/>
            <person name="Xu C."/>
            <person name="Sun H."/>
            <person name="Wang X."/>
            <person name="Ge C."/>
            <person name="Zhang Z."/>
            <person name="Wang Q."/>
            <person name="Fei Z."/>
            <person name="Jiao C."/>
            <person name="Wang Q."/>
        </authorList>
    </citation>
    <scope>NUCLEOTIDE SEQUENCE [LARGE SCALE GENOMIC DNA]</scope>
    <source>
        <strain evidence="9">cv. Varoflay</strain>
    </source>
</reference>
<dbReference type="CDD" id="cd04480">
    <property type="entry name" value="RPA1_DBD_A_like"/>
    <property type="match status" value="1"/>
</dbReference>
<evidence type="ECO:0000259" key="7">
    <source>
        <dbReference type="Pfam" id="PF02721"/>
    </source>
</evidence>
<evidence type="ECO:0000256" key="5">
    <source>
        <dbReference type="ARBA" id="ARBA00023125"/>
    </source>
</evidence>
<dbReference type="InterPro" id="IPR013955">
    <property type="entry name" value="Rep_factor-A_C"/>
</dbReference>
<evidence type="ECO:0008006" key="11">
    <source>
        <dbReference type="Google" id="ProtNLM"/>
    </source>
</evidence>
<reference evidence="10" key="2">
    <citation type="submission" date="2025-08" db="UniProtKB">
        <authorList>
            <consortium name="RefSeq"/>
        </authorList>
    </citation>
    <scope>IDENTIFICATION</scope>
    <source>
        <tissue evidence="10">Leaf</tissue>
    </source>
</reference>
<dbReference type="GeneID" id="110780760"/>
<dbReference type="Gene3D" id="2.40.50.140">
    <property type="entry name" value="Nucleic acid-binding proteins"/>
    <property type="match status" value="2"/>
</dbReference>
<evidence type="ECO:0000256" key="6">
    <source>
        <dbReference type="SAM" id="MobiDB-lite"/>
    </source>
</evidence>
<dbReference type="InterPro" id="IPR012340">
    <property type="entry name" value="NA-bd_OB-fold"/>
</dbReference>
<dbReference type="InterPro" id="IPR047192">
    <property type="entry name" value="Euk_RPA1_DBD_C"/>
</dbReference>
<evidence type="ECO:0000256" key="3">
    <source>
        <dbReference type="ARBA" id="ARBA00022771"/>
    </source>
</evidence>
<keyword evidence="2" id="KW-0479">Metal-binding</keyword>
<evidence type="ECO:0000259" key="8">
    <source>
        <dbReference type="Pfam" id="PF08646"/>
    </source>
</evidence>
<organism evidence="9 10">
    <name type="scientific">Spinacia oleracea</name>
    <name type="common">Spinach</name>
    <dbReference type="NCBI Taxonomy" id="3562"/>
    <lineage>
        <taxon>Eukaryota</taxon>
        <taxon>Viridiplantae</taxon>
        <taxon>Streptophyta</taxon>
        <taxon>Embryophyta</taxon>
        <taxon>Tracheophyta</taxon>
        <taxon>Spermatophyta</taxon>
        <taxon>Magnoliopsida</taxon>
        <taxon>eudicotyledons</taxon>
        <taxon>Gunneridae</taxon>
        <taxon>Pentapetalae</taxon>
        <taxon>Caryophyllales</taxon>
        <taxon>Chenopodiaceae</taxon>
        <taxon>Chenopodioideae</taxon>
        <taxon>Anserineae</taxon>
        <taxon>Spinacia</taxon>
    </lineage>
</organism>
<sequence length="450" mass="51650">MAYTMICDITPVKENWRIKVRIVGLWLAPEWNNPKVTNSIEMVLIDEKGSKIQASIKKSLIERFGRLVKDGSCRIISNFGVVPNGGKHRATNHTYKLSFYFKTQVKECDDVGLSLHGLNLVSFDKILKREISEIDLVDVIAEVIKKGNPVDMSKDTTPNYKLPLVLQDLDIVDEDDSHSQRLTHLSNTSTHSLSDEFLLKSERKQLDELSDTKRECYCVVFATIVGFETDTKWYYNSCKQCNKKVDYEGGGKYWCIKCDKHVKFAPPRYKLTITVEDDSGNSTFVMFDREVVQVLQISAENLREKIAKDGKNISFPDELDVLLDRNFLFRFHISNYNIDKNWDQFTVLRISDDEELIKSFLEVNNDVEERDIEVQSTVNSSIPLHEKEKESTSIICDNEDTNEGFVTPMKRPLEDVSTTGIAKKSDSAQHSSNKRKTFIKIEKDDKANKD</sequence>
<keyword evidence="3" id="KW-0863">Zinc-finger</keyword>
<protein>
    <recommendedName>
        <fullName evidence="11">Replication factor A C-terminal domain-containing protein</fullName>
    </recommendedName>
</protein>
<dbReference type="InterPro" id="IPR003871">
    <property type="entry name" value="RFA1B/D_OB_1st"/>
</dbReference>
<dbReference type="Pfam" id="PF02721">
    <property type="entry name" value="DUF223"/>
    <property type="match status" value="1"/>
</dbReference>
<accession>A0ABM3QY17</accession>
<dbReference type="Proteomes" id="UP000813463">
    <property type="component" value="Chromosome 6"/>
</dbReference>
<feature type="domain" description="Replication factor A C-terminal" evidence="8">
    <location>
        <begin position="217"/>
        <end position="348"/>
    </location>
</feature>
<proteinExistence type="inferred from homology"/>
<dbReference type="PANTHER" id="PTHR47165:SF4">
    <property type="entry name" value="OS03G0429900 PROTEIN"/>
    <property type="match status" value="1"/>
</dbReference>
<feature type="domain" description="Replication protein A 70 kDa DNA-binding subunit B/D first OB fold" evidence="7">
    <location>
        <begin position="3"/>
        <end position="108"/>
    </location>
</feature>
<dbReference type="PANTHER" id="PTHR47165">
    <property type="entry name" value="OS03G0429900 PROTEIN"/>
    <property type="match status" value="1"/>
</dbReference>
<evidence type="ECO:0000256" key="4">
    <source>
        <dbReference type="ARBA" id="ARBA00022833"/>
    </source>
</evidence>
<evidence type="ECO:0000313" key="10">
    <source>
        <dbReference type="RefSeq" id="XP_056688257.1"/>
    </source>
</evidence>
<dbReference type="Pfam" id="PF08646">
    <property type="entry name" value="Rep_fac-A_C"/>
    <property type="match status" value="1"/>
</dbReference>